<dbReference type="InterPro" id="IPR013762">
    <property type="entry name" value="Integrase-like_cat_sf"/>
</dbReference>
<dbReference type="Proteomes" id="UP000282529">
    <property type="component" value="Unassembled WGS sequence"/>
</dbReference>
<proteinExistence type="inferred from homology"/>
<dbReference type="Gene3D" id="1.10.150.130">
    <property type="match status" value="1"/>
</dbReference>
<dbReference type="Gene3D" id="1.10.443.10">
    <property type="entry name" value="Intergrase catalytic core"/>
    <property type="match status" value="1"/>
</dbReference>
<feature type="domain" description="Core-binding (CB)" evidence="7">
    <location>
        <begin position="76"/>
        <end position="158"/>
    </location>
</feature>
<evidence type="ECO:0000256" key="3">
    <source>
        <dbReference type="ARBA" id="ARBA00023125"/>
    </source>
</evidence>
<accession>A0A3N9P389</accession>
<dbReference type="InterPro" id="IPR010998">
    <property type="entry name" value="Integrase_recombinase_N"/>
</dbReference>
<protein>
    <submittedName>
        <fullName evidence="8">Site-specific integrase</fullName>
    </submittedName>
</protein>
<dbReference type="EMBL" id="RQPI01000011">
    <property type="protein sequence ID" value="RQW09927.1"/>
    <property type="molecule type" value="Genomic_DNA"/>
</dbReference>
<dbReference type="InterPro" id="IPR050090">
    <property type="entry name" value="Tyrosine_recombinase_XerCD"/>
</dbReference>
<evidence type="ECO:0000256" key="4">
    <source>
        <dbReference type="ARBA" id="ARBA00023172"/>
    </source>
</evidence>
<evidence type="ECO:0000256" key="5">
    <source>
        <dbReference type="PROSITE-ProRule" id="PRU01248"/>
    </source>
</evidence>
<dbReference type="InterPro" id="IPR002104">
    <property type="entry name" value="Integrase_catalytic"/>
</dbReference>
<keyword evidence="2" id="KW-0229">DNA integration</keyword>
<evidence type="ECO:0000256" key="2">
    <source>
        <dbReference type="ARBA" id="ARBA00022908"/>
    </source>
</evidence>
<dbReference type="PANTHER" id="PTHR30349:SF64">
    <property type="entry name" value="PROPHAGE INTEGRASE INTD-RELATED"/>
    <property type="match status" value="1"/>
</dbReference>
<dbReference type="OrthoDB" id="9803188at2"/>
<dbReference type="GO" id="GO:0006310">
    <property type="term" value="P:DNA recombination"/>
    <property type="evidence" value="ECO:0007669"/>
    <property type="project" value="UniProtKB-KW"/>
</dbReference>
<reference evidence="8 9" key="1">
    <citation type="submission" date="2018-11" db="EMBL/GenBank/DDBJ databases">
        <title>Genome sequence of strain 7197.</title>
        <authorList>
            <person name="Gao J."/>
            <person name="Sun J."/>
        </authorList>
    </citation>
    <scope>NUCLEOTIDE SEQUENCE [LARGE SCALE GENOMIC DNA]</scope>
    <source>
        <strain evidence="8 9">7197</strain>
    </source>
</reference>
<evidence type="ECO:0000313" key="8">
    <source>
        <dbReference type="EMBL" id="RQW09927.1"/>
    </source>
</evidence>
<feature type="domain" description="Tyr recombinase" evidence="6">
    <location>
        <begin position="188"/>
        <end position="395"/>
    </location>
</feature>
<dbReference type="Pfam" id="PF14657">
    <property type="entry name" value="Arm-DNA-bind_4"/>
    <property type="match status" value="1"/>
</dbReference>
<dbReference type="PROSITE" id="PS51898">
    <property type="entry name" value="TYR_RECOMBINASE"/>
    <property type="match status" value="1"/>
</dbReference>
<dbReference type="PANTHER" id="PTHR30349">
    <property type="entry name" value="PHAGE INTEGRASE-RELATED"/>
    <property type="match status" value="1"/>
</dbReference>
<dbReference type="InterPro" id="IPR004107">
    <property type="entry name" value="Integrase_SAM-like_N"/>
</dbReference>
<comment type="caution">
    <text evidence="8">The sequence shown here is derived from an EMBL/GenBank/DDBJ whole genome shotgun (WGS) entry which is preliminary data.</text>
</comment>
<dbReference type="Pfam" id="PF00589">
    <property type="entry name" value="Phage_integrase"/>
    <property type="match status" value="1"/>
</dbReference>
<dbReference type="AlphaFoldDB" id="A0A3N9P389"/>
<evidence type="ECO:0000259" key="7">
    <source>
        <dbReference type="PROSITE" id="PS51900"/>
    </source>
</evidence>
<name>A0A3N9P389_9BACL</name>
<dbReference type="GO" id="GO:0003677">
    <property type="term" value="F:DNA binding"/>
    <property type="evidence" value="ECO:0007669"/>
    <property type="project" value="UniProtKB-UniRule"/>
</dbReference>
<organism evidence="8 9">
    <name type="scientific">Paenibacillus rhizophilus</name>
    <dbReference type="NCBI Taxonomy" id="1850366"/>
    <lineage>
        <taxon>Bacteria</taxon>
        <taxon>Bacillati</taxon>
        <taxon>Bacillota</taxon>
        <taxon>Bacilli</taxon>
        <taxon>Bacillales</taxon>
        <taxon>Paenibacillaceae</taxon>
        <taxon>Paenibacillus</taxon>
    </lineage>
</organism>
<sequence>MKGHVYKPNCKCPKDQKKCSCGALWGFIVDVGTNPKTGKRKQKFKGGFSRRADAEKALADFLSELARHGFKDPTNALFKDVAEEWLEYYSVNGSVKESTIRVRRHEIARLNDYFEYLKIKDITKRDYQLALNKLAKKFANTTVSGAHSTGRMIFKYAMKFDMLTNDPTEYAAIPRSKKTIEQIEGREEIPKYLEKESLAKLLETAKEKGLERDFEIFTVLAYSGMRAGELCALKWSDVDFEENRISITKTTYNPRNNHVLYKLHPPKTKNSIRTIEMDEEVMSILKNYRAWQNEFRMRYKDIYHEGGFVFATVNKHKGYPELVKQVDIRMDRLLKLSGLNQDLTPHSLRHTHTSLLAEAGVSLEQIMDRLGHGDDEVTKLIYLHVTKPRKKEASQKFSELMRSLR</sequence>
<dbReference type="RefSeq" id="WP_124696847.1">
    <property type="nucleotide sequence ID" value="NZ_JBHUFE010000041.1"/>
</dbReference>
<keyword evidence="4" id="KW-0233">DNA recombination</keyword>
<dbReference type="GO" id="GO:0015074">
    <property type="term" value="P:DNA integration"/>
    <property type="evidence" value="ECO:0007669"/>
    <property type="project" value="UniProtKB-KW"/>
</dbReference>
<gene>
    <name evidence="8" type="ORF">EH198_17760</name>
</gene>
<dbReference type="PROSITE" id="PS51900">
    <property type="entry name" value="CB"/>
    <property type="match status" value="1"/>
</dbReference>
<evidence type="ECO:0000256" key="1">
    <source>
        <dbReference type="ARBA" id="ARBA00008857"/>
    </source>
</evidence>
<keyword evidence="3 5" id="KW-0238">DNA-binding</keyword>
<dbReference type="SUPFAM" id="SSF56349">
    <property type="entry name" value="DNA breaking-rejoining enzymes"/>
    <property type="match status" value="1"/>
</dbReference>
<evidence type="ECO:0000259" key="6">
    <source>
        <dbReference type="PROSITE" id="PS51898"/>
    </source>
</evidence>
<comment type="similarity">
    <text evidence="1">Belongs to the 'phage' integrase family.</text>
</comment>
<keyword evidence="9" id="KW-1185">Reference proteome</keyword>
<evidence type="ECO:0000313" key="9">
    <source>
        <dbReference type="Proteomes" id="UP000282529"/>
    </source>
</evidence>
<dbReference type="Pfam" id="PF14659">
    <property type="entry name" value="Phage_int_SAM_3"/>
    <property type="match status" value="1"/>
</dbReference>
<dbReference type="InterPro" id="IPR028259">
    <property type="entry name" value="AP2-like_int_N"/>
</dbReference>
<dbReference type="InterPro" id="IPR044068">
    <property type="entry name" value="CB"/>
</dbReference>
<dbReference type="CDD" id="cd01189">
    <property type="entry name" value="INT_ICEBs1_C_like"/>
    <property type="match status" value="1"/>
</dbReference>
<dbReference type="InterPro" id="IPR011010">
    <property type="entry name" value="DNA_brk_join_enz"/>
</dbReference>